<name>G8QX61_SPHPG</name>
<organism evidence="4 5">
    <name type="scientific">Sphaerochaeta pleomorpha (strain ATCC BAA-1885 / DSM 22778 / Grapes)</name>
    <dbReference type="NCBI Taxonomy" id="158190"/>
    <lineage>
        <taxon>Bacteria</taxon>
        <taxon>Pseudomonadati</taxon>
        <taxon>Spirochaetota</taxon>
        <taxon>Spirochaetia</taxon>
        <taxon>Spirochaetales</taxon>
        <taxon>Sphaerochaetaceae</taxon>
        <taxon>Sphaerochaeta</taxon>
    </lineage>
</organism>
<dbReference type="Pfam" id="PF13487">
    <property type="entry name" value="HD_5"/>
    <property type="match status" value="1"/>
</dbReference>
<dbReference type="PANTHER" id="PTHR45228:SF5">
    <property type="entry name" value="CYCLIC DI-GMP PHOSPHODIESTERASE VC_1348-RELATED"/>
    <property type="match status" value="1"/>
</dbReference>
<keyword evidence="5" id="KW-1185">Reference proteome</keyword>
<keyword evidence="1" id="KW-0597">Phosphoprotein</keyword>
<dbReference type="STRING" id="158190.SpiGrapes_2896"/>
<feature type="modified residue" description="4-aspartylphosphate" evidence="1">
    <location>
        <position position="56"/>
    </location>
</feature>
<accession>G8QX61</accession>
<proteinExistence type="predicted"/>
<dbReference type="SMART" id="SM00448">
    <property type="entry name" value="REC"/>
    <property type="match status" value="1"/>
</dbReference>
<dbReference type="InterPro" id="IPR003607">
    <property type="entry name" value="HD/PDEase_dom"/>
</dbReference>
<dbReference type="PROSITE" id="PS50110">
    <property type="entry name" value="RESPONSE_REGULATORY"/>
    <property type="match status" value="1"/>
</dbReference>
<dbReference type="SUPFAM" id="SSF52172">
    <property type="entry name" value="CheY-like"/>
    <property type="match status" value="1"/>
</dbReference>
<evidence type="ECO:0000313" key="4">
    <source>
        <dbReference type="EMBL" id="AEV30646.1"/>
    </source>
</evidence>
<feature type="domain" description="HD-GYP" evidence="3">
    <location>
        <begin position="150"/>
        <end position="361"/>
    </location>
</feature>
<gene>
    <name evidence="4" type="ordered locus">SpiGrapes_2896</name>
</gene>
<dbReference type="RefSeq" id="WP_014271485.1">
    <property type="nucleotide sequence ID" value="NC_016633.1"/>
</dbReference>
<dbReference type="CDD" id="cd00077">
    <property type="entry name" value="HDc"/>
    <property type="match status" value="1"/>
</dbReference>
<dbReference type="Gene3D" id="3.40.50.2300">
    <property type="match status" value="1"/>
</dbReference>
<dbReference type="eggNOG" id="COG3437">
    <property type="taxonomic scope" value="Bacteria"/>
</dbReference>
<dbReference type="PROSITE" id="PS51832">
    <property type="entry name" value="HD_GYP"/>
    <property type="match status" value="1"/>
</dbReference>
<dbReference type="SMART" id="SM00471">
    <property type="entry name" value="HDc"/>
    <property type="match status" value="1"/>
</dbReference>
<dbReference type="Gene3D" id="1.10.3210.10">
    <property type="entry name" value="Hypothetical protein af1432"/>
    <property type="match status" value="1"/>
</dbReference>
<evidence type="ECO:0000313" key="5">
    <source>
        <dbReference type="Proteomes" id="UP000005632"/>
    </source>
</evidence>
<sequence length="369" mass="41442">MNGNRETILIVDDIPDDILVLDEILKKEYQVKAVTNGAAALKIAQGENPPDLILLDIMMPVMDGYETLRQLNQHQKSAGIPVIFLTAKTGPFNEKLGLDLGAEDYISKPPSPPIVLARIHTHLRLKKLRDIIRNKNEYLEMEIVRRTQEIGMIQDVMMMALGSLAETRDNETGNHIRRTQNYIRVLAQNLTDRPRFSGLLTDETIELFYKSAPLHDIGKVGIPDRILNKPSKLTDEEFAVMKTHTTIGHNAILAAEQALGSQNTFLSVACDIAWSHHEKWNGSGYPRGLSGDEIPLAGRLMAIPDVYDALISERVYKRAFSHEEAVTIITQGVGSHFDPDIARTFLRIADRFHEIAMAFKDSEGEFPER</sequence>
<dbReference type="KEGG" id="sgp:SpiGrapes_2896"/>
<protein>
    <submittedName>
        <fullName evidence="4">Response regulator containing a CheY-like receiver domain and an HD-GYP domain</fullName>
    </submittedName>
</protein>
<dbReference type="GO" id="GO:0000160">
    <property type="term" value="P:phosphorelay signal transduction system"/>
    <property type="evidence" value="ECO:0007669"/>
    <property type="project" value="InterPro"/>
</dbReference>
<dbReference type="SUPFAM" id="SSF109604">
    <property type="entry name" value="HD-domain/PDEase-like"/>
    <property type="match status" value="1"/>
</dbReference>
<feature type="domain" description="Response regulatory" evidence="2">
    <location>
        <begin position="7"/>
        <end position="123"/>
    </location>
</feature>
<evidence type="ECO:0000259" key="3">
    <source>
        <dbReference type="PROSITE" id="PS51832"/>
    </source>
</evidence>
<dbReference type="InterPro" id="IPR011006">
    <property type="entry name" value="CheY-like_superfamily"/>
</dbReference>
<evidence type="ECO:0000256" key="1">
    <source>
        <dbReference type="PROSITE-ProRule" id="PRU00169"/>
    </source>
</evidence>
<dbReference type="HOGENOM" id="CLU_000445_92_10_12"/>
<dbReference type="EMBL" id="CP003155">
    <property type="protein sequence ID" value="AEV30646.1"/>
    <property type="molecule type" value="Genomic_DNA"/>
</dbReference>
<evidence type="ECO:0000259" key="2">
    <source>
        <dbReference type="PROSITE" id="PS50110"/>
    </source>
</evidence>
<dbReference type="InterPro" id="IPR037522">
    <property type="entry name" value="HD_GYP_dom"/>
</dbReference>
<dbReference type="OrthoDB" id="9781505at2"/>
<dbReference type="AlphaFoldDB" id="G8QX61"/>
<reference evidence="4 5" key="1">
    <citation type="submission" date="2011-11" db="EMBL/GenBank/DDBJ databases">
        <title>Complete sequence of Spirochaeta sp. grapes.</title>
        <authorList>
            <consortium name="US DOE Joint Genome Institute"/>
            <person name="Lucas S."/>
            <person name="Han J."/>
            <person name="Lapidus A."/>
            <person name="Cheng J.-F."/>
            <person name="Goodwin L."/>
            <person name="Pitluck S."/>
            <person name="Peters L."/>
            <person name="Ovchinnikova G."/>
            <person name="Munk A.C."/>
            <person name="Detter J.C."/>
            <person name="Han C."/>
            <person name="Tapia R."/>
            <person name="Land M."/>
            <person name="Hauser L."/>
            <person name="Kyrpides N."/>
            <person name="Ivanova N."/>
            <person name="Pagani I."/>
            <person name="Ritalahtilisa K."/>
            <person name="Loeffler F."/>
            <person name="Woyke T."/>
        </authorList>
    </citation>
    <scope>NUCLEOTIDE SEQUENCE [LARGE SCALE GENOMIC DNA]</scope>
    <source>
        <strain evidence="5">ATCC BAA-1885 / DSM 22778 / Grapes</strain>
    </source>
</reference>
<dbReference type="PANTHER" id="PTHR45228">
    <property type="entry name" value="CYCLIC DI-GMP PHOSPHODIESTERASE TM_0186-RELATED"/>
    <property type="match status" value="1"/>
</dbReference>
<dbReference type="Pfam" id="PF00072">
    <property type="entry name" value="Response_reg"/>
    <property type="match status" value="1"/>
</dbReference>
<dbReference type="InterPro" id="IPR052020">
    <property type="entry name" value="Cyclic_di-GMP/3'3'-cGAMP_PDE"/>
</dbReference>
<dbReference type="InterPro" id="IPR001789">
    <property type="entry name" value="Sig_transdc_resp-reg_receiver"/>
</dbReference>
<dbReference type="Proteomes" id="UP000005632">
    <property type="component" value="Chromosome"/>
</dbReference>